<dbReference type="Gene3D" id="3.20.20.370">
    <property type="entry name" value="Glycoside hydrolase/deacetylase"/>
    <property type="match status" value="1"/>
</dbReference>
<sequence>MHTSYLLAASAVLGLGAIQVVSAQEGTTPTGGNQPLATYSCDVNTCKPPLCFCASTKPPQGLDPKKIPQFVTLTFDDAINAPVLPVIMNLTSGFKPNPNGCPHSSTFFVSNQFSDYWFVQKIYSLGHEIAVHTVNHIGNPPVEEIRASQQALNAFAGIPLHKLVGFRHPFLNYSGQSFQSLASLGTFLYDSSMPHDASKAPFWPYTLDNGPAANCVSGTCDGAFKFPGLWEVPLYTLMNADGTENTPMDPNAVPGGTPGLPTAQEIVGLLKQNFLSHYNGDRVPFGMYIHAATQLSQPQRLGAFIEFIQWVKNTYPDDVYFVNNQQLLSWMLNPTDIATSKNSPTLGCNLPAQSPSSPEVCDGLDNKGNGQVDAGLVENCAFPPNTYFSTCFGCPTKIPNITEAVPPRTQNRAFIPNDGCPNGGVWDPTGAKCVEVTRTGSAPTPAANLPTPAGPGKFTPGTPPVIPPPSSPGKSGSSKNEGSKLDGGIITLIAAIAGGLFALVI</sequence>
<accession>A0A0L0HAF3</accession>
<feature type="region of interest" description="Disordered" evidence="1">
    <location>
        <begin position="442"/>
        <end position="482"/>
    </location>
</feature>
<keyword evidence="3" id="KW-0732">Signal</keyword>
<reference evidence="4 5" key="1">
    <citation type="submission" date="2009-08" db="EMBL/GenBank/DDBJ databases">
        <title>The Genome Sequence of Spizellomyces punctatus strain DAOM BR117.</title>
        <authorList>
            <consortium name="The Broad Institute Genome Sequencing Platform"/>
            <person name="Russ C."/>
            <person name="Cuomo C."/>
            <person name="Shea T."/>
            <person name="Young S.K."/>
            <person name="Zeng Q."/>
            <person name="Koehrsen M."/>
            <person name="Haas B."/>
            <person name="Borodovsky M."/>
            <person name="Guigo R."/>
            <person name="Alvarado L."/>
            <person name="Berlin A."/>
            <person name="Bochicchio J."/>
            <person name="Borenstein D."/>
            <person name="Chapman S."/>
            <person name="Chen Z."/>
            <person name="Engels R."/>
            <person name="Freedman E."/>
            <person name="Gellesch M."/>
            <person name="Goldberg J."/>
            <person name="Griggs A."/>
            <person name="Gujja S."/>
            <person name="Heiman D."/>
            <person name="Hepburn T."/>
            <person name="Howarth C."/>
            <person name="Jen D."/>
            <person name="Larson L."/>
            <person name="Lewis B."/>
            <person name="Mehta T."/>
            <person name="Park D."/>
            <person name="Pearson M."/>
            <person name="Roberts A."/>
            <person name="Saif S."/>
            <person name="Shenoy N."/>
            <person name="Sisk P."/>
            <person name="Stolte C."/>
            <person name="Sykes S."/>
            <person name="Thomson T."/>
            <person name="Walk T."/>
            <person name="White J."/>
            <person name="Yandava C."/>
            <person name="Burger G."/>
            <person name="Gray M.W."/>
            <person name="Holland P.W.H."/>
            <person name="King N."/>
            <person name="Lang F.B.F."/>
            <person name="Roger A.J."/>
            <person name="Ruiz-Trillo I."/>
            <person name="Lander E."/>
            <person name="Nusbaum C."/>
        </authorList>
    </citation>
    <scope>NUCLEOTIDE SEQUENCE [LARGE SCALE GENOMIC DNA]</scope>
    <source>
        <strain evidence="4 5">DAOM BR117</strain>
    </source>
</reference>
<dbReference type="OMA" id="EQNRAPY"/>
<dbReference type="InterPro" id="IPR011330">
    <property type="entry name" value="Glyco_hydro/deAcase_b/a-brl"/>
</dbReference>
<feature type="transmembrane region" description="Helical" evidence="2">
    <location>
        <begin position="487"/>
        <end position="504"/>
    </location>
</feature>
<dbReference type="GeneID" id="27690378"/>
<evidence type="ECO:0000313" key="5">
    <source>
        <dbReference type="Proteomes" id="UP000053201"/>
    </source>
</evidence>
<dbReference type="RefSeq" id="XP_016605708.1">
    <property type="nucleotide sequence ID" value="XM_016755312.1"/>
</dbReference>
<proteinExistence type="predicted"/>
<name>A0A0L0HAF3_SPIPD</name>
<organism evidence="4 5">
    <name type="scientific">Spizellomyces punctatus (strain DAOM BR117)</name>
    <dbReference type="NCBI Taxonomy" id="645134"/>
    <lineage>
        <taxon>Eukaryota</taxon>
        <taxon>Fungi</taxon>
        <taxon>Fungi incertae sedis</taxon>
        <taxon>Chytridiomycota</taxon>
        <taxon>Chytridiomycota incertae sedis</taxon>
        <taxon>Chytridiomycetes</taxon>
        <taxon>Spizellomycetales</taxon>
        <taxon>Spizellomycetaceae</taxon>
        <taxon>Spizellomyces</taxon>
    </lineage>
</organism>
<evidence type="ECO:0000313" key="4">
    <source>
        <dbReference type="EMBL" id="KNC97668.1"/>
    </source>
</evidence>
<dbReference type="VEuPathDB" id="FungiDB:SPPG_07135"/>
<keyword evidence="2" id="KW-0812">Transmembrane</keyword>
<dbReference type="PANTHER" id="PTHR45985:SF3">
    <property type="entry name" value="CHITIN DEACETYLASE-LIKE 4"/>
    <property type="match status" value="1"/>
</dbReference>
<dbReference type="GO" id="GO:0005975">
    <property type="term" value="P:carbohydrate metabolic process"/>
    <property type="evidence" value="ECO:0007669"/>
    <property type="project" value="InterPro"/>
</dbReference>
<dbReference type="PANTHER" id="PTHR45985">
    <property type="match status" value="1"/>
</dbReference>
<protein>
    <recommendedName>
        <fullName evidence="6">NodB homology domain-containing protein</fullName>
    </recommendedName>
</protein>
<keyword evidence="5" id="KW-1185">Reference proteome</keyword>
<dbReference type="AlphaFoldDB" id="A0A0L0HAF3"/>
<evidence type="ECO:0000256" key="1">
    <source>
        <dbReference type="SAM" id="MobiDB-lite"/>
    </source>
</evidence>
<dbReference type="EMBL" id="KQ257463">
    <property type="protein sequence ID" value="KNC97668.1"/>
    <property type="molecule type" value="Genomic_DNA"/>
</dbReference>
<feature type="signal peptide" evidence="3">
    <location>
        <begin position="1"/>
        <end position="23"/>
    </location>
</feature>
<keyword evidence="2" id="KW-1133">Transmembrane helix</keyword>
<keyword evidence="2" id="KW-0472">Membrane</keyword>
<evidence type="ECO:0008006" key="6">
    <source>
        <dbReference type="Google" id="ProtNLM"/>
    </source>
</evidence>
<evidence type="ECO:0000256" key="2">
    <source>
        <dbReference type="SAM" id="Phobius"/>
    </source>
</evidence>
<evidence type="ECO:0000256" key="3">
    <source>
        <dbReference type="SAM" id="SignalP"/>
    </source>
</evidence>
<feature type="compositionally biased region" description="Low complexity" evidence="1">
    <location>
        <begin position="472"/>
        <end position="482"/>
    </location>
</feature>
<dbReference type="InParanoid" id="A0A0L0HAF3"/>
<dbReference type="eggNOG" id="ENOG502QW08">
    <property type="taxonomic scope" value="Eukaryota"/>
</dbReference>
<dbReference type="CDD" id="cd10919">
    <property type="entry name" value="CE4_CDA_like"/>
    <property type="match status" value="1"/>
</dbReference>
<dbReference type="InterPro" id="IPR052740">
    <property type="entry name" value="CE4"/>
</dbReference>
<dbReference type="SUPFAM" id="SSF88713">
    <property type="entry name" value="Glycoside hydrolase/deacetylase"/>
    <property type="match status" value="1"/>
</dbReference>
<feature type="chain" id="PRO_5005539811" description="NodB homology domain-containing protein" evidence="3">
    <location>
        <begin position="24"/>
        <end position="505"/>
    </location>
</feature>
<dbReference type="OrthoDB" id="504708at2759"/>
<feature type="compositionally biased region" description="Pro residues" evidence="1">
    <location>
        <begin position="461"/>
        <end position="471"/>
    </location>
</feature>
<gene>
    <name evidence="4" type="ORF">SPPG_07135</name>
</gene>
<feature type="compositionally biased region" description="Low complexity" evidence="1">
    <location>
        <begin position="442"/>
        <end position="456"/>
    </location>
</feature>
<dbReference type="Proteomes" id="UP000053201">
    <property type="component" value="Unassembled WGS sequence"/>
</dbReference>
<dbReference type="STRING" id="645134.A0A0L0HAF3"/>